<sequence>MPTATARKTSTTPRKRRTRKATASKSTPLNTTVESKLNGDPIVTETVKEVKVDVQRRNLTELNGLELVVLPLVYLEGFVKFILQETGVLETV</sequence>
<dbReference type="KEGG" id="vg:10329548"/>
<feature type="compositionally biased region" description="Basic residues" evidence="1">
    <location>
        <begin position="13"/>
        <end position="22"/>
    </location>
</feature>
<dbReference type="Proteomes" id="UP000006532">
    <property type="component" value="Segment"/>
</dbReference>
<reference evidence="2 3" key="1">
    <citation type="journal article" date="2010" name="Environ. Microbiol.">
        <title>Genomic analysis of oceanic cyanobacterial myoviruses compared with T4-like myoviruses from diverse hosts and environments.</title>
        <authorList>
            <person name="Sullivan M.B."/>
            <person name="Huang K.H."/>
            <person name="Ignacio-Espinoza J.C."/>
            <person name="Berlin A.M."/>
            <person name="Kelly L."/>
            <person name="Weigele P.R."/>
            <person name="DeFrancesco A.S."/>
            <person name="Kern S.E."/>
            <person name="Thompson L.R."/>
            <person name="Young S."/>
            <person name="Yandava C."/>
            <person name="Fu R."/>
            <person name="Krastins B."/>
            <person name="Chase M."/>
            <person name="Sarracino D."/>
            <person name="Osburne M.S."/>
            <person name="Henn M.R."/>
            <person name="Chisholm S.W."/>
        </authorList>
    </citation>
    <scope>NUCLEOTIDE SEQUENCE [LARGE SCALE GENOMIC DNA]</scope>
    <source>
        <strain evidence="2">NATL1A-15</strain>
    </source>
</reference>
<dbReference type="EMBL" id="GU071103">
    <property type="protein sequence ID" value="ADO99046.1"/>
    <property type="molecule type" value="Genomic_DNA"/>
</dbReference>
<dbReference type="RefSeq" id="YP_004324888.1">
    <property type="nucleotide sequence ID" value="NC_015290.1"/>
</dbReference>
<evidence type="ECO:0000256" key="1">
    <source>
        <dbReference type="SAM" id="MobiDB-lite"/>
    </source>
</evidence>
<dbReference type="GeneID" id="10329548"/>
<gene>
    <name evidence="2" type="ORF">PSSM7_057</name>
</gene>
<protein>
    <submittedName>
        <fullName evidence="2">Uncharacterized protein</fullName>
    </submittedName>
</protein>
<feature type="region of interest" description="Disordered" evidence="1">
    <location>
        <begin position="1"/>
        <end position="37"/>
    </location>
</feature>
<name>E3SNH5_9CAUD</name>
<feature type="compositionally biased region" description="Low complexity" evidence="1">
    <location>
        <begin position="1"/>
        <end position="12"/>
    </location>
</feature>
<evidence type="ECO:0000313" key="2">
    <source>
        <dbReference type="EMBL" id="ADO99046.1"/>
    </source>
</evidence>
<organism evidence="2 3">
    <name type="scientific">Prochlorococcus phage P-SSM7</name>
    <dbReference type="NCBI Taxonomy" id="445688"/>
    <lineage>
        <taxon>Viruses</taxon>
        <taxon>Duplodnaviria</taxon>
        <taxon>Heunggongvirae</taxon>
        <taxon>Uroviricota</taxon>
        <taxon>Caudoviricetes</taxon>
        <taxon>Pantevenvirales</taxon>
        <taxon>Kyanoviridae</taxon>
        <taxon>Palaemonvirus</taxon>
        <taxon>Palaemonvirus pssm7</taxon>
    </lineage>
</organism>
<proteinExistence type="predicted"/>
<accession>E3SNH5</accession>
<evidence type="ECO:0000313" key="3">
    <source>
        <dbReference type="Proteomes" id="UP000006532"/>
    </source>
</evidence>
<keyword evidence="3" id="KW-1185">Reference proteome</keyword>